<proteinExistence type="predicted"/>
<keyword evidence="1" id="KW-1133">Transmembrane helix</keyword>
<evidence type="ECO:0000313" key="2">
    <source>
        <dbReference type="EMBL" id="SFK75306.1"/>
    </source>
</evidence>
<reference evidence="3" key="1">
    <citation type="submission" date="2016-10" db="EMBL/GenBank/DDBJ databases">
        <authorList>
            <person name="Varghese N."/>
            <person name="Submissions S."/>
        </authorList>
    </citation>
    <scope>NUCLEOTIDE SEQUENCE [LARGE SCALE GENOMIC DNA]</scope>
    <source>
        <strain evidence="3">CGMCC 1.7738</strain>
    </source>
</reference>
<accession>A0A1I4C561</accession>
<keyword evidence="1" id="KW-0812">Transmembrane</keyword>
<evidence type="ECO:0000313" key="3">
    <source>
        <dbReference type="Proteomes" id="UP000199607"/>
    </source>
</evidence>
<gene>
    <name evidence="2" type="ORF">SAMN04487950_0923</name>
</gene>
<feature type="transmembrane region" description="Helical" evidence="1">
    <location>
        <begin position="49"/>
        <end position="75"/>
    </location>
</feature>
<evidence type="ECO:0000256" key="1">
    <source>
        <dbReference type="SAM" id="Phobius"/>
    </source>
</evidence>
<dbReference type="Proteomes" id="UP000199607">
    <property type="component" value="Unassembled WGS sequence"/>
</dbReference>
<organism evidence="2 3">
    <name type="scientific">Halogranum rubrum</name>
    <dbReference type="NCBI Taxonomy" id="553466"/>
    <lineage>
        <taxon>Archaea</taxon>
        <taxon>Methanobacteriati</taxon>
        <taxon>Methanobacteriota</taxon>
        <taxon>Stenosarchaea group</taxon>
        <taxon>Halobacteria</taxon>
        <taxon>Halobacteriales</taxon>
        <taxon>Haloferacaceae</taxon>
    </lineage>
</organism>
<feature type="transmembrane region" description="Helical" evidence="1">
    <location>
        <begin position="18"/>
        <end position="37"/>
    </location>
</feature>
<dbReference type="RefSeq" id="WP_089866264.1">
    <property type="nucleotide sequence ID" value="NZ_FOTC01000001.1"/>
</dbReference>
<name>A0A1I4C561_9EURY</name>
<dbReference type="AlphaFoldDB" id="A0A1I4C561"/>
<keyword evidence="3" id="KW-1185">Reference proteome</keyword>
<dbReference type="EMBL" id="FOTC01000001">
    <property type="protein sequence ID" value="SFK75306.1"/>
    <property type="molecule type" value="Genomic_DNA"/>
</dbReference>
<sequence length="79" mass="8112">MNAHHDAHRHESNRLPPVASVESVLVAAVLGAFLVAIANAGQLAVAAHVLALVCVWFLAVALLVGVAFGVVHVVAAVEM</sequence>
<protein>
    <submittedName>
        <fullName evidence="2">Uncharacterized protein</fullName>
    </submittedName>
</protein>
<keyword evidence="1" id="KW-0472">Membrane</keyword>
<dbReference type="STRING" id="553466.SAMN04487950_0923"/>